<dbReference type="SUPFAM" id="SSF53098">
    <property type="entry name" value="Ribonuclease H-like"/>
    <property type="match status" value="1"/>
</dbReference>
<keyword evidence="6" id="KW-0255">Endonuclease</keyword>
<keyword evidence="10" id="KW-1185">Reference proteome</keyword>
<dbReference type="InterPro" id="IPR036397">
    <property type="entry name" value="RNaseH_sf"/>
</dbReference>
<dbReference type="CDD" id="cd13934">
    <property type="entry name" value="RNase_H_Dikarya_like"/>
    <property type="match status" value="1"/>
</dbReference>
<dbReference type="EMBL" id="KE384784">
    <property type="protein sequence ID" value="KJK73706.1"/>
    <property type="molecule type" value="Genomic_DNA"/>
</dbReference>
<dbReference type="PANTHER" id="PTHR10642">
    <property type="entry name" value="RIBONUCLEASE H1"/>
    <property type="match status" value="1"/>
</dbReference>
<evidence type="ECO:0000256" key="4">
    <source>
        <dbReference type="ARBA" id="ARBA00022722"/>
    </source>
</evidence>
<evidence type="ECO:0000256" key="7">
    <source>
        <dbReference type="ARBA" id="ARBA00022801"/>
    </source>
</evidence>
<proteinExistence type="inferred from homology"/>
<dbReference type="PANTHER" id="PTHR10642:SF26">
    <property type="entry name" value="RIBONUCLEASE H1"/>
    <property type="match status" value="1"/>
</dbReference>
<evidence type="ECO:0000256" key="3">
    <source>
        <dbReference type="ARBA" id="ARBA00012180"/>
    </source>
</evidence>
<dbReference type="InterPro" id="IPR050092">
    <property type="entry name" value="RNase_H"/>
</dbReference>
<reference evidence="10" key="1">
    <citation type="journal article" date="2014" name="BMC Genomics">
        <title>The genome sequence of the biocontrol fungus Metarhizium anisopliae and comparative genomics of Metarhizium species.</title>
        <authorList>
            <person name="Pattemore J.A."/>
            <person name="Hane J.K."/>
            <person name="Williams A.H."/>
            <person name="Wilson B.A."/>
            <person name="Stodart B.J."/>
            <person name="Ash G.J."/>
        </authorList>
    </citation>
    <scope>NUCLEOTIDE SEQUENCE [LARGE SCALE GENOMIC DNA]</scope>
    <source>
        <strain evidence="10">BRIP 53293</strain>
    </source>
</reference>
<dbReference type="EC" id="3.1.26.4" evidence="3"/>
<evidence type="ECO:0000313" key="10">
    <source>
        <dbReference type="Proteomes" id="UP000054544"/>
    </source>
</evidence>
<feature type="domain" description="RNase H type-1" evidence="8">
    <location>
        <begin position="156"/>
        <end position="315"/>
    </location>
</feature>
<comment type="catalytic activity">
    <reaction evidence="1">
        <text>Endonucleolytic cleavage to 5'-phosphomonoester.</text>
        <dbReference type="EC" id="3.1.26.4"/>
    </reaction>
</comment>
<evidence type="ECO:0000256" key="5">
    <source>
        <dbReference type="ARBA" id="ARBA00022723"/>
    </source>
</evidence>
<dbReference type="InterPro" id="IPR012337">
    <property type="entry name" value="RNaseH-like_sf"/>
</dbReference>
<organism evidence="9 10">
    <name type="scientific">Metarhizium anisopliae BRIP 53293</name>
    <dbReference type="NCBI Taxonomy" id="1291518"/>
    <lineage>
        <taxon>Eukaryota</taxon>
        <taxon>Fungi</taxon>
        <taxon>Dikarya</taxon>
        <taxon>Ascomycota</taxon>
        <taxon>Pezizomycotina</taxon>
        <taxon>Sordariomycetes</taxon>
        <taxon>Hypocreomycetidae</taxon>
        <taxon>Hypocreales</taxon>
        <taxon>Clavicipitaceae</taxon>
        <taxon>Metarhizium</taxon>
    </lineage>
</organism>
<dbReference type="Pfam" id="PF00075">
    <property type="entry name" value="RNase_H"/>
    <property type="match status" value="1"/>
</dbReference>
<keyword evidence="7" id="KW-0378">Hydrolase</keyword>
<dbReference type="PROSITE" id="PS50879">
    <property type="entry name" value="RNASE_H_1"/>
    <property type="match status" value="1"/>
</dbReference>
<evidence type="ECO:0000256" key="1">
    <source>
        <dbReference type="ARBA" id="ARBA00000077"/>
    </source>
</evidence>
<dbReference type="OrthoDB" id="407198at2759"/>
<gene>
    <name evidence="9" type="ORF">H634G_11006</name>
</gene>
<evidence type="ECO:0000313" key="9">
    <source>
        <dbReference type="EMBL" id="KJK73706.1"/>
    </source>
</evidence>
<dbReference type="Gene3D" id="3.30.420.10">
    <property type="entry name" value="Ribonuclease H-like superfamily/Ribonuclease H"/>
    <property type="match status" value="1"/>
</dbReference>
<dbReference type="STRING" id="1291518.A0A0D9NIH9"/>
<dbReference type="GO" id="GO:0043137">
    <property type="term" value="P:DNA replication, removal of RNA primer"/>
    <property type="evidence" value="ECO:0007669"/>
    <property type="project" value="TreeGrafter"/>
</dbReference>
<dbReference type="GO" id="GO:0046872">
    <property type="term" value="F:metal ion binding"/>
    <property type="evidence" value="ECO:0007669"/>
    <property type="project" value="UniProtKB-KW"/>
</dbReference>
<dbReference type="AlphaFoldDB" id="A0A0D9NIH9"/>
<evidence type="ECO:0000259" key="8">
    <source>
        <dbReference type="PROSITE" id="PS50879"/>
    </source>
</evidence>
<keyword evidence="5" id="KW-0479">Metal-binding</keyword>
<keyword evidence="4" id="KW-0540">Nuclease</keyword>
<accession>A0A0D9NIH9</accession>
<dbReference type="Proteomes" id="UP000054544">
    <property type="component" value="Unassembled WGS sequence"/>
</dbReference>
<evidence type="ECO:0000256" key="6">
    <source>
        <dbReference type="ARBA" id="ARBA00022759"/>
    </source>
</evidence>
<sequence>MPSYKDLVVEQPDGEMVCRAHGLIICGLCCVDFSFLQSDDGNDPIEDEDSAYEEQWIPNTPQSAHIHNGASGRAGVNGFATNCPEVAGVVSGVRLMEVDLAEGERPDRLSIRRGTGRSFPTTFVPPLATSVPSALFRPAVSRRAIPPVTRYIRRDDPQQMLIYADGACLNNGQANPKAGWAFVFKPTVGQTPGHVSARLENIGPFGDPSNQTSNRAELRAVLAALRFRHWEGEGFKTIVFATDSEYVAEGATHWARTWVRNGWRTSTGAVRNKDLWEMLLGEVERWNSWGVDIQFWRIPRALNERADSAAKQAAEGTETYDTYQEFSGILV</sequence>
<comment type="similarity">
    <text evidence="2">Belongs to the RNase H family.</text>
</comment>
<dbReference type="GO" id="GO:0003676">
    <property type="term" value="F:nucleic acid binding"/>
    <property type="evidence" value="ECO:0007669"/>
    <property type="project" value="InterPro"/>
</dbReference>
<protein>
    <recommendedName>
        <fullName evidence="3">ribonuclease H</fullName>
        <ecNumber evidence="3">3.1.26.4</ecNumber>
    </recommendedName>
</protein>
<evidence type="ECO:0000256" key="2">
    <source>
        <dbReference type="ARBA" id="ARBA00005300"/>
    </source>
</evidence>
<name>A0A0D9NIH9_METAN</name>
<dbReference type="GO" id="GO:0004523">
    <property type="term" value="F:RNA-DNA hybrid ribonuclease activity"/>
    <property type="evidence" value="ECO:0007669"/>
    <property type="project" value="UniProtKB-EC"/>
</dbReference>
<dbReference type="InterPro" id="IPR002156">
    <property type="entry name" value="RNaseH_domain"/>
</dbReference>